<accession>A0ACD5W9Z1</accession>
<evidence type="ECO:0000313" key="1">
    <source>
        <dbReference type="EnsemblPlants" id="AVESA.00010b.r2.4AG0589520.1.CDS"/>
    </source>
</evidence>
<dbReference type="Proteomes" id="UP001732700">
    <property type="component" value="Chromosome 4A"/>
</dbReference>
<reference evidence="1" key="1">
    <citation type="submission" date="2021-05" db="EMBL/GenBank/DDBJ databases">
        <authorList>
            <person name="Scholz U."/>
            <person name="Mascher M."/>
            <person name="Fiebig A."/>
        </authorList>
    </citation>
    <scope>NUCLEOTIDE SEQUENCE [LARGE SCALE GENOMIC DNA]</scope>
</reference>
<evidence type="ECO:0000313" key="2">
    <source>
        <dbReference type="Proteomes" id="UP001732700"/>
    </source>
</evidence>
<protein>
    <submittedName>
        <fullName evidence="1">Uncharacterized protein</fullName>
    </submittedName>
</protein>
<sequence>MGVPSFYRWLVEKYPNIVSPAVEEEEEDVGEHRPDGAAGELRYDNLYLDMNGIIHPCFHPEDQAVCASRSIHVMARASELVSHISPAFCARTQGCPPPATFDEVFRSMFEYIDRLIRIARPRRLLYLAVDGVAPRAKMNQQRARRFKSAKAAKETEIEEKLLRDRFRAQGKEVLPQDDTPCEVSDPNIITPGTEFMEELSVALEYYVRARLNAHPRWKDIKVILSDANVPGEGEHKIMSFIRSQRCMEGYDPNTRHCLYGLDADLIMLALASHEVHFSILREDVMRQSYQPKVSVHVAEASFTAQELQKVKCRGWFPRITEAKPEGKLPKKPYQLLNIWVLREYLELEMSIPGCKHDTERLIDDFIFICFLTGNDFIPHIPSLEIHEYAVDLLIDVYKTTFNKMGGYIVDTDKIKDKHAACLKVSRLEKFFHELANHEENIFRKRYELREKLLRKIQREAAEVEWSERNSELLEESSGLDMMDKSFLQQVSTSNDVDENTLELRRSLKDNLRSKEDIFKSGSSKHDRIRLGLPGWKSRFYKEKFGAETTNEVGRLQTEMAQKYLEGLCWVLRYYFSDVPSWSWISFSVDKPLRPFDQLMAVLPPESSSALPKCYSKLMGCDESMIQMFYPSELEIDTHGKRFLWQGVAKLPFIDVKLLLSATKTVEKDLALHEMKRNTVRQEKIFLRNSNSLANNAAFTGVSRCTQEKLPISSSEISGWLSLDEDAAGHNHLTSPIKDLPDISDDRTISAVFFNPDAAMPISRLLDNVRVPDKTLSEYDIRKRPMWHTYAAPRPPIVTCRPETMWKASPPAMQQREDVRNAGTGWMGRGRGSAAAAAAAITETRSIRMSSYGRGRGNAAVAAETLQRGSGSYGRGFQGARSDGDGGANSFRPGGAWAGWRGTSAAQKQQTAWRPVGAWARGGGRDGGGGGSRQNCDGKQTSSFDVTS</sequence>
<organism evidence="1 2">
    <name type="scientific">Avena sativa</name>
    <name type="common">Oat</name>
    <dbReference type="NCBI Taxonomy" id="4498"/>
    <lineage>
        <taxon>Eukaryota</taxon>
        <taxon>Viridiplantae</taxon>
        <taxon>Streptophyta</taxon>
        <taxon>Embryophyta</taxon>
        <taxon>Tracheophyta</taxon>
        <taxon>Spermatophyta</taxon>
        <taxon>Magnoliopsida</taxon>
        <taxon>Liliopsida</taxon>
        <taxon>Poales</taxon>
        <taxon>Poaceae</taxon>
        <taxon>BOP clade</taxon>
        <taxon>Pooideae</taxon>
        <taxon>Poodae</taxon>
        <taxon>Poeae</taxon>
        <taxon>Poeae Chloroplast Group 1 (Aveneae type)</taxon>
        <taxon>Aveninae</taxon>
        <taxon>Avena</taxon>
    </lineage>
</organism>
<reference evidence="1" key="2">
    <citation type="submission" date="2025-09" db="UniProtKB">
        <authorList>
            <consortium name="EnsemblPlants"/>
        </authorList>
    </citation>
    <scope>IDENTIFICATION</scope>
</reference>
<name>A0ACD5W9Z1_AVESA</name>
<dbReference type="EnsemblPlants" id="AVESA.00010b.r2.4AG0589520.1">
    <property type="protein sequence ID" value="AVESA.00010b.r2.4AG0589520.1.CDS"/>
    <property type="gene ID" value="AVESA.00010b.r2.4AG0589520"/>
</dbReference>
<proteinExistence type="predicted"/>
<keyword evidence="2" id="KW-1185">Reference proteome</keyword>